<name>A0ABN3PL56_9ACTN</name>
<dbReference type="RefSeq" id="WP_344560830.1">
    <property type="nucleotide sequence ID" value="NZ_BAAARJ010000001.1"/>
</dbReference>
<dbReference type="EMBL" id="BAAARJ010000001">
    <property type="protein sequence ID" value="GAA2591193.1"/>
    <property type="molecule type" value="Genomic_DNA"/>
</dbReference>
<gene>
    <name evidence="1" type="ORF">GCM10009863_00180</name>
</gene>
<evidence type="ECO:0000313" key="1">
    <source>
        <dbReference type="EMBL" id="GAA2591193.1"/>
    </source>
</evidence>
<organism evidence="1 2">
    <name type="scientific">Streptomyces axinellae</name>
    <dbReference type="NCBI Taxonomy" id="552788"/>
    <lineage>
        <taxon>Bacteria</taxon>
        <taxon>Bacillati</taxon>
        <taxon>Actinomycetota</taxon>
        <taxon>Actinomycetes</taxon>
        <taxon>Kitasatosporales</taxon>
        <taxon>Streptomycetaceae</taxon>
        <taxon>Streptomyces</taxon>
    </lineage>
</organism>
<reference evidence="1 2" key="1">
    <citation type="journal article" date="2019" name="Int. J. Syst. Evol. Microbiol.">
        <title>The Global Catalogue of Microorganisms (GCM) 10K type strain sequencing project: providing services to taxonomists for standard genome sequencing and annotation.</title>
        <authorList>
            <consortium name="The Broad Institute Genomics Platform"/>
            <consortium name="The Broad Institute Genome Sequencing Center for Infectious Disease"/>
            <person name="Wu L."/>
            <person name="Ma J."/>
        </authorList>
    </citation>
    <scope>NUCLEOTIDE SEQUENCE [LARGE SCALE GENOMIC DNA]</scope>
    <source>
        <strain evidence="1 2">JCM 16373</strain>
    </source>
</reference>
<sequence>MRHQIETTELADAELDAVSGGIVNEAVNEAGATVGGVEGLVGHVVNGVGTNGLPGVGVGINAQS</sequence>
<evidence type="ECO:0000313" key="2">
    <source>
        <dbReference type="Proteomes" id="UP001501447"/>
    </source>
</evidence>
<protein>
    <recommendedName>
        <fullName evidence="3">Type A2 lantipeptide</fullName>
    </recommendedName>
</protein>
<keyword evidence="2" id="KW-1185">Reference proteome</keyword>
<dbReference type="Proteomes" id="UP001501447">
    <property type="component" value="Unassembled WGS sequence"/>
</dbReference>
<accession>A0ABN3PL56</accession>
<comment type="caution">
    <text evidence="1">The sequence shown here is derived from an EMBL/GenBank/DDBJ whole genome shotgun (WGS) entry which is preliminary data.</text>
</comment>
<evidence type="ECO:0008006" key="3">
    <source>
        <dbReference type="Google" id="ProtNLM"/>
    </source>
</evidence>
<proteinExistence type="predicted"/>